<dbReference type="InterPro" id="IPR032831">
    <property type="entry name" value="LptM_cons"/>
</dbReference>
<evidence type="ECO:0000256" key="6">
    <source>
        <dbReference type="ARBA" id="ARBA00023288"/>
    </source>
</evidence>
<protein>
    <submittedName>
        <fullName evidence="7">Lipoprotein</fullName>
    </submittedName>
</protein>
<comment type="subcellular location">
    <subcellularLocation>
        <location evidence="1">Cell outer membrane</location>
        <topology evidence="1">Lipid-anchor</topology>
    </subcellularLocation>
</comment>
<keyword evidence="2" id="KW-0732">Signal</keyword>
<sequence>MVLARIFCMNATTRSSVAAPTRPAWRLGLVAAGLCTLALGLGGCGQKGPLELPSAARPASGAAR</sequence>
<keyword evidence="5" id="KW-0998">Cell outer membrane</keyword>
<dbReference type="GO" id="GO:0009279">
    <property type="term" value="C:cell outer membrane"/>
    <property type="evidence" value="ECO:0007669"/>
    <property type="project" value="UniProtKB-SubCell"/>
</dbReference>
<keyword evidence="8" id="KW-1185">Reference proteome</keyword>
<organism evidence="7 8">
    <name type="scientific">Aquincola agrisoli</name>
    <dbReference type="NCBI Taxonomy" id="3119538"/>
    <lineage>
        <taxon>Bacteria</taxon>
        <taxon>Pseudomonadati</taxon>
        <taxon>Pseudomonadota</taxon>
        <taxon>Betaproteobacteria</taxon>
        <taxon>Burkholderiales</taxon>
        <taxon>Sphaerotilaceae</taxon>
        <taxon>Aquincola</taxon>
    </lineage>
</organism>
<evidence type="ECO:0000256" key="3">
    <source>
        <dbReference type="ARBA" id="ARBA00023136"/>
    </source>
</evidence>
<dbReference type="EMBL" id="JAZIBG010000044">
    <property type="protein sequence ID" value="MEF7616422.1"/>
    <property type="molecule type" value="Genomic_DNA"/>
</dbReference>
<dbReference type="Pfam" id="PF13627">
    <property type="entry name" value="LptM_cons"/>
    <property type="match status" value="1"/>
</dbReference>
<keyword evidence="4" id="KW-0564">Palmitate</keyword>
<evidence type="ECO:0000256" key="4">
    <source>
        <dbReference type="ARBA" id="ARBA00023139"/>
    </source>
</evidence>
<accession>A0AAW9QLG7</accession>
<name>A0AAW9QLG7_9BURK</name>
<keyword evidence="3" id="KW-0472">Membrane</keyword>
<evidence type="ECO:0000313" key="8">
    <source>
        <dbReference type="Proteomes" id="UP001336250"/>
    </source>
</evidence>
<dbReference type="RefSeq" id="WP_332291916.1">
    <property type="nucleotide sequence ID" value="NZ_JAZIBG010000044.1"/>
</dbReference>
<evidence type="ECO:0000256" key="1">
    <source>
        <dbReference type="ARBA" id="ARBA00004459"/>
    </source>
</evidence>
<evidence type="ECO:0000256" key="5">
    <source>
        <dbReference type="ARBA" id="ARBA00023237"/>
    </source>
</evidence>
<reference evidence="7 8" key="1">
    <citation type="submission" date="2024-02" db="EMBL/GenBank/DDBJ databases">
        <title>Genome sequence of Aquincola sp. MAHUQ-54.</title>
        <authorList>
            <person name="Huq M.A."/>
        </authorList>
    </citation>
    <scope>NUCLEOTIDE SEQUENCE [LARGE SCALE GENOMIC DNA]</scope>
    <source>
        <strain evidence="7 8">MAHUQ-54</strain>
    </source>
</reference>
<dbReference type="Proteomes" id="UP001336250">
    <property type="component" value="Unassembled WGS sequence"/>
</dbReference>
<evidence type="ECO:0000313" key="7">
    <source>
        <dbReference type="EMBL" id="MEF7616422.1"/>
    </source>
</evidence>
<dbReference type="AlphaFoldDB" id="A0AAW9QLG7"/>
<gene>
    <name evidence="7" type="ORF">V4F39_21075</name>
</gene>
<keyword evidence="6 7" id="KW-0449">Lipoprotein</keyword>
<dbReference type="NCBIfam" id="NF047847">
    <property type="entry name" value="SS_mature_LptM"/>
    <property type="match status" value="1"/>
</dbReference>
<comment type="caution">
    <text evidence="7">The sequence shown here is derived from an EMBL/GenBank/DDBJ whole genome shotgun (WGS) entry which is preliminary data.</text>
</comment>
<proteinExistence type="predicted"/>
<evidence type="ECO:0000256" key="2">
    <source>
        <dbReference type="ARBA" id="ARBA00022729"/>
    </source>
</evidence>